<name>A0AA39QZ09_9LECA</name>
<feature type="repeat" description="ANK" evidence="3">
    <location>
        <begin position="956"/>
        <end position="989"/>
    </location>
</feature>
<dbReference type="Pfam" id="PF12796">
    <property type="entry name" value="Ank_2"/>
    <property type="match status" value="2"/>
</dbReference>
<evidence type="ECO:0000313" key="4">
    <source>
        <dbReference type="EMBL" id="KAK0510894.1"/>
    </source>
</evidence>
<evidence type="ECO:0000256" key="2">
    <source>
        <dbReference type="ARBA" id="ARBA00023043"/>
    </source>
</evidence>
<organism evidence="4 5">
    <name type="scientific">Cladonia borealis</name>
    <dbReference type="NCBI Taxonomy" id="184061"/>
    <lineage>
        <taxon>Eukaryota</taxon>
        <taxon>Fungi</taxon>
        <taxon>Dikarya</taxon>
        <taxon>Ascomycota</taxon>
        <taxon>Pezizomycotina</taxon>
        <taxon>Lecanoromycetes</taxon>
        <taxon>OSLEUM clade</taxon>
        <taxon>Lecanoromycetidae</taxon>
        <taxon>Lecanorales</taxon>
        <taxon>Lecanorineae</taxon>
        <taxon>Cladoniaceae</taxon>
        <taxon>Cladonia</taxon>
    </lineage>
</organism>
<dbReference type="Pfam" id="PF13857">
    <property type="entry name" value="Ank_5"/>
    <property type="match status" value="1"/>
</dbReference>
<evidence type="ECO:0000256" key="1">
    <source>
        <dbReference type="ARBA" id="ARBA00022737"/>
    </source>
</evidence>
<dbReference type="PANTHER" id="PTHR24198">
    <property type="entry name" value="ANKYRIN REPEAT AND PROTEIN KINASE DOMAIN-CONTAINING PROTEIN"/>
    <property type="match status" value="1"/>
</dbReference>
<dbReference type="Proteomes" id="UP001166286">
    <property type="component" value="Unassembled WGS sequence"/>
</dbReference>
<keyword evidence="1" id="KW-0677">Repeat</keyword>
<reference evidence="4" key="1">
    <citation type="submission" date="2023-03" db="EMBL/GenBank/DDBJ databases">
        <title>Complete genome of Cladonia borealis.</title>
        <authorList>
            <person name="Park H."/>
        </authorList>
    </citation>
    <scope>NUCLEOTIDE SEQUENCE</scope>
    <source>
        <strain evidence="4">ANT050790</strain>
    </source>
</reference>
<gene>
    <name evidence="4" type="ORF">JMJ35_006446</name>
</gene>
<sequence length="1046" mass="116166">MSGSAPVLLRRRLDLPGDDVDANDDTALNFQSKCEVDGISSLVALTLEHHIPLLADGFTANPSAITVRAGSGGFATVNVSRLSKDLSGRQYSWFGELNRFFRSDRPAGRKLAVKLTANSEKERSTMTWPSLAREIRILGHENLAEDEPIRQTTFTPPWNAPESSQDIELDHLYKIDIYGYGLLLCGIFLEGGNLFQIGLQSMQITSQVAIESIIRKWKEDDNVSDVCKETLRQFSRERYTPEQLRMLDNILDITVRTNIESRADEHFQIKSILRPDLASEESQNRLNLTWETIESETLPPLFFGDITQSVPNTEHCWESLLPPNIAAEITEDLQRVASIKVTKLGSSDAHDRVAAAAYQLSQCRIQGFGCDVSYDRAGQLLIQSAELGNRLAHNDLFRIFGALEMPIPTSIEHRLCEWTVANAISGSALAIEDLHNIDPSLVAPTKHRLRTTYSPLGKDIFGDSIRNFYDLHNPSDFVNQITHLNDEIPFEDEDGGGLTWLHYAASNGSIMAVQLLIQQPNCDIDCCTATNWTPLWIACAAGHSDVVKVLLEKGADVRIKSDVGRTCLHYLQAFEPDVVEEIACRLVGSGADIEATDINMETPLCSACLMKMGKEAIPAVQALIQLGANPTTVSSKGYTCIDLAAMNLDPNLLRALLKSCLFNGERGTTASVAVRAKALNKLCKIPKYHRFRHGGALRQSKTEEVLQLLLSDDVLAAYIDDLPNSYAPLHDACIWGCSDLIEPLLSFASIDINRFTELRGKEAETVLPLFEALKLNHVEIVKTLIRHGANMTLSDSADRNVLHFAVEFAPELLEFFLECLRKLDCDIQTFINAGTKQQGFTPFDMAVRCERFNLADTLLKAGAQYNELTRLGEAGERYNSLGSTGGSRRQMSYFLDMPKDLRPDLIVCSNGFTLFHITAASFDNALLEADPSPADNIIFLLEHYSNESDANQGDNEASTPLHVAALFGNTSVAQTLLDTAGAEVNARNKFGRTPLDLLEKRKVNMMSKMKETHLVDDLERRNWHHRNERMEKLLKRYGAIAGAQLG</sequence>
<evidence type="ECO:0000313" key="5">
    <source>
        <dbReference type="Proteomes" id="UP001166286"/>
    </source>
</evidence>
<evidence type="ECO:0000256" key="3">
    <source>
        <dbReference type="PROSITE-ProRule" id="PRU00023"/>
    </source>
</evidence>
<protein>
    <recommendedName>
        <fullName evidence="6">Ankyrin</fullName>
    </recommendedName>
</protein>
<dbReference type="InterPro" id="IPR002110">
    <property type="entry name" value="Ankyrin_rpt"/>
</dbReference>
<proteinExistence type="predicted"/>
<keyword evidence="5" id="KW-1185">Reference proteome</keyword>
<feature type="repeat" description="ANK" evidence="3">
    <location>
        <begin position="764"/>
        <end position="796"/>
    </location>
</feature>
<evidence type="ECO:0008006" key="6">
    <source>
        <dbReference type="Google" id="ProtNLM"/>
    </source>
</evidence>
<dbReference type="PANTHER" id="PTHR24198:SF165">
    <property type="entry name" value="ANKYRIN REPEAT-CONTAINING PROTEIN-RELATED"/>
    <property type="match status" value="1"/>
</dbReference>
<dbReference type="SMART" id="SM00248">
    <property type="entry name" value="ANK"/>
    <property type="match status" value="10"/>
</dbReference>
<dbReference type="InterPro" id="IPR036770">
    <property type="entry name" value="Ankyrin_rpt-contain_sf"/>
</dbReference>
<dbReference type="SUPFAM" id="SSF48403">
    <property type="entry name" value="Ankyrin repeat"/>
    <property type="match status" value="2"/>
</dbReference>
<comment type="caution">
    <text evidence="4">The sequence shown here is derived from an EMBL/GenBank/DDBJ whole genome shotgun (WGS) entry which is preliminary data.</text>
</comment>
<dbReference type="Gene3D" id="1.25.40.20">
    <property type="entry name" value="Ankyrin repeat-containing domain"/>
    <property type="match status" value="4"/>
</dbReference>
<accession>A0AA39QZ09</accession>
<dbReference type="PRINTS" id="PR01415">
    <property type="entry name" value="ANKYRIN"/>
</dbReference>
<dbReference type="PROSITE" id="PS50088">
    <property type="entry name" value="ANK_REPEAT"/>
    <property type="match status" value="4"/>
</dbReference>
<dbReference type="EMBL" id="JAFEKC020000014">
    <property type="protein sequence ID" value="KAK0510894.1"/>
    <property type="molecule type" value="Genomic_DNA"/>
</dbReference>
<keyword evidence="2 3" id="KW-0040">ANK repeat</keyword>
<feature type="repeat" description="ANK" evidence="3">
    <location>
        <begin position="838"/>
        <end position="870"/>
    </location>
</feature>
<dbReference type="AlphaFoldDB" id="A0AA39QZ09"/>
<feature type="repeat" description="ANK" evidence="3">
    <location>
        <begin position="530"/>
        <end position="562"/>
    </location>
</feature>
<dbReference type="PROSITE" id="PS50297">
    <property type="entry name" value="ANK_REP_REGION"/>
    <property type="match status" value="3"/>
</dbReference>